<feature type="compositionally biased region" description="Basic residues" evidence="1">
    <location>
        <begin position="2431"/>
        <end position="2441"/>
    </location>
</feature>
<feature type="domain" description="FAT" evidence="3">
    <location>
        <begin position="2851"/>
        <end position="3446"/>
    </location>
</feature>
<protein>
    <recommendedName>
        <fullName evidence="6">Non-specific serine/threonine protein kinase</fullName>
    </recommendedName>
</protein>
<dbReference type="GO" id="GO:0006281">
    <property type="term" value="P:DNA repair"/>
    <property type="evidence" value="ECO:0007669"/>
    <property type="project" value="TreeGrafter"/>
</dbReference>
<dbReference type="EMBL" id="JAHBMH010000073">
    <property type="protein sequence ID" value="KAK1933363.1"/>
    <property type="molecule type" value="Genomic_DNA"/>
</dbReference>
<feature type="compositionally biased region" description="Basic and acidic residues" evidence="1">
    <location>
        <begin position="2442"/>
        <end position="2454"/>
    </location>
</feature>
<dbReference type="GO" id="GO:0000124">
    <property type="term" value="C:SAGA complex"/>
    <property type="evidence" value="ECO:0007669"/>
    <property type="project" value="TreeGrafter"/>
</dbReference>
<feature type="region of interest" description="Disordered" evidence="1">
    <location>
        <begin position="2391"/>
        <end position="2464"/>
    </location>
</feature>
<dbReference type="InterPro" id="IPR014009">
    <property type="entry name" value="PIK_FAT"/>
</dbReference>
<dbReference type="InterPro" id="IPR050517">
    <property type="entry name" value="DDR_Repair_Kinase"/>
</dbReference>
<keyword evidence="5" id="KW-1185">Reference proteome</keyword>
<feature type="compositionally biased region" description="Basic and acidic residues" evidence="1">
    <location>
        <begin position="1"/>
        <end position="14"/>
    </location>
</feature>
<dbReference type="GO" id="GO:0006355">
    <property type="term" value="P:regulation of DNA-templated transcription"/>
    <property type="evidence" value="ECO:0007669"/>
    <property type="project" value="TreeGrafter"/>
</dbReference>
<reference evidence="4" key="2">
    <citation type="submission" date="2021-05" db="EMBL/GenBank/DDBJ databases">
        <authorList>
            <person name="Pain A."/>
        </authorList>
    </citation>
    <scope>NUCLEOTIDE SEQUENCE</scope>
    <source>
        <strain evidence="4">1802A</strain>
    </source>
</reference>
<dbReference type="GO" id="GO:0035267">
    <property type="term" value="C:NuA4 histone acetyltransferase complex"/>
    <property type="evidence" value="ECO:0007669"/>
    <property type="project" value="TreeGrafter"/>
</dbReference>
<feature type="compositionally biased region" description="Low complexity" evidence="1">
    <location>
        <begin position="3994"/>
        <end position="4011"/>
    </location>
</feature>
<dbReference type="InterPro" id="IPR011009">
    <property type="entry name" value="Kinase-like_dom_sf"/>
</dbReference>
<evidence type="ECO:0000259" key="2">
    <source>
        <dbReference type="PROSITE" id="PS50290"/>
    </source>
</evidence>
<reference evidence="4" key="1">
    <citation type="journal article" date="2014" name="Nucleic Acids Res.">
        <title>The evolutionary dynamics of variant antigen genes in Babesia reveal a history of genomic innovation underlying host-parasite interaction.</title>
        <authorList>
            <person name="Jackson A.P."/>
            <person name="Otto T.D."/>
            <person name="Darby A."/>
            <person name="Ramaprasad A."/>
            <person name="Xia D."/>
            <person name="Echaide I.E."/>
            <person name="Farber M."/>
            <person name="Gahlot S."/>
            <person name="Gamble J."/>
            <person name="Gupta D."/>
            <person name="Gupta Y."/>
            <person name="Jackson L."/>
            <person name="Malandrin L."/>
            <person name="Malas T.B."/>
            <person name="Moussa E."/>
            <person name="Nair M."/>
            <person name="Reid A.J."/>
            <person name="Sanders M."/>
            <person name="Sharma J."/>
            <person name="Tracey A."/>
            <person name="Quail M.A."/>
            <person name="Weir W."/>
            <person name="Wastling J.M."/>
            <person name="Hall N."/>
            <person name="Willadsen P."/>
            <person name="Lingelbach K."/>
            <person name="Shiels B."/>
            <person name="Tait A."/>
            <person name="Berriman M."/>
            <person name="Allred D.R."/>
            <person name="Pain A."/>
        </authorList>
    </citation>
    <scope>NUCLEOTIDE SEQUENCE</scope>
    <source>
        <strain evidence="4">1802A</strain>
    </source>
</reference>
<proteinExistence type="predicted"/>
<feature type="region of interest" description="Disordered" evidence="1">
    <location>
        <begin position="1"/>
        <end position="24"/>
    </location>
</feature>
<dbReference type="SUPFAM" id="SSF56112">
    <property type="entry name" value="Protein kinase-like (PK-like)"/>
    <property type="match status" value="1"/>
</dbReference>
<name>A0AAD9G7S1_BABDI</name>
<evidence type="ECO:0008006" key="6">
    <source>
        <dbReference type="Google" id="ProtNLM"/>
    </source>
</evidence>
<feature type="compositionally biased region" description="Basic and acidic residues" evidence="1">
    <location>
        <begin position="2412"/>
        <end position="2426"/>
    </location>
</feature>
<dbReference type="InterPro" id="IPR000403">
    <property type="entry name" value="PI3/4_kinase_cat_dom"/>
</dbReference>
<dbReference type="PANTHER" id="PTHR11139">
    <property type="entry name" value="ATAXIA TELANGIECTASIA MUTATED ATM -RELATED"/>
    <property type="match status" value="1"/>
</dbReference>
<comment type="caution">
    <text evidence="4">The sequence shown here is derived from an EMBL/GenBank/DDBJ whole genome shotgun (WGS) entry which is preliminary data.</text>
</comment>
<accession>A0AAD9G7S1</accession>
<dbReference type="PROSITE" id="PS50290">
    <property type="entry name" value="PI3_4_KINASE_3"/>
    <property type="match status" value="1"/>
</dbReference>
<organism evidence="4 5">
    <name type="scientific">Babesia divergens</name>
    <dbReference type="NCBI Taxonomy" id="32595"/>
    <lineage>
        <taxon>Eukaryota</taxon>
        <taxon>Sar</taxon>
        <taxon>Alveolata</taxon>
        <taxon>Apicomplexa</taxon>
        <taxon>Aconoidasida</taxon>
        <taxon>Piroplasmida</taxon>
        <taxon>Babesiidae</taxon>
        <taxon>Babesia</taxon>
    </lineage>
</organism>
<dbReference type="Proteomes" id="UP001195914">
    <property type="component" value="Unassembled WGS sequence"/>
</dbReference>
<feature type="region of interest" description="Disordered" evidence="1">
    <location>
        <begin position="1989"/>
        <end position="2009"/>
    </location>
</feature>
<sequence>MLSRTMEEATRERAGMPQQSDDNNSAMILDERNTTGAALDCIPEVAMEAKDIAHNLHQLLSEVMKLSSAEQVDKIINGFHIVKSFIYSRERHDELEIRALQCVADVINWKLPDGEVAREIIEVAFHTIAERKNPSLIALALKILGNLIIPSRQCSAYDGFEALFEAFTRVVDEGYVDKDENVAKLTALSEVFDLLIKDRAQSRHMVKILPKVERYFANNNIENHEFNHVVIKVTCQALMNAAFTEMTKSNLQVFTRNVFNAIAKLLPETQTYPQRASLMSCITLLARSGANRPLLREITEGDLLIRLNEGWQHEAMVGSCIVSVFIECINNMEDEAFTEVADNCLRLYNVYSSTDDYQMRERLIMLLYVFSKKMKVVYDTLKEKDAPLFQRVAEVLLHKATHEIQGLNASEDLFNDIGFVTFVRSTMPALINMIANCVATLSSFEPAGKTRMPALSNEPTNIRSATEESVIQERDGTVVMVEEEKLSVTATEDDDDPQLPDSKRPLTQIECLEICKSMCCIYEAGSTANELLREQEGEGVINDALLQLYEIKAFIRLSLKVFVGSFRPTALRQWIKLMIPVVFVMSLKDRFVLTVFDCFHARYAEIFAPHMLTFILQILKNQDNAIEYLKNVVAYSEGVLGLFSLNKWEPCSKRLADRDNDALLDLVQAVANHMFGALSDVPEAITACQNEIMYLTTAVSKLPATKSDRHITVATSMFKGINKVNDYSPALLILRVPIDVIVRKVVRGGARVHRDWLELMMATVARGPFTPDLVIICAKPALCILRDFKWDLVTAALEMLESWSEYLSPTEFYNSLSQIVIYKHSNVQPQFIECLSKYLQDEKLPNFKRNARIVMNIFSKMGSCAMKYVRDLPIKHDIPYTIVIPVNTGSGVKEKKAVTESNDAPSPGKWASPRQSFTSDEESPEDVHDQMSRTTASERQTEYGDDISHDTSAKTTAIGISVIDGLNSVIHQMSLRGAGKEAFEGSTVFVINAVSPMLNFDVSLSEAWLKIASMQPNNSSKIDHSVSYHTPESTREFVNTLMHAVIMVAAVGRRMWKHLEVFEDLEMMLSALARYLVLVSKTRASDGIDVSLDPTLVLNAVADRLLITWEQPEYNFDLPYDHIDPMEADVAVDFLLDVFTEAKKIDSIKLCNTIITMLCLGCNSHYPSKKMGACTALGRICNEHADILKPMVIDIANSVAQLCNGHKRELDIMKNALDALLRVNEPVIIQWAASLLEHPLWYLRTVGQMCLRTAKNREEVASNLQKINEVASTLQTPDVQMFLAIMENGDLSLIDLAISAMQPYMQSIAESVDMDEMFRAQADLYLELVGQLLTNTEYAKAAEEVEETVNHVAVYFIKLLIIGSLEIAEKANQILGSSVNVTVTPKILSMALEEYIFQLQTIFDETLLDRILNVVKKYRDVVDEALTESLFNVAKALVEGTLSSSVNDEYKNAHFIDYMIFLASIGAGRACSDVILGQWFTTIDCLIKGVIIPGSVAYGIWQVLSYDGVIYSVFKNAIKVEYINFLYFVSGKADVDYILWNGLNSLGTENHVTNLLYISLISWLCEDNMKLVSDSKHYKKLVDTMLKASCDSNTQVDDLLTAPFEIDNDQIMKWKVPNNCATVLFRMLPMATLQTKLSGMTKHKAQHNDQSKLDQMLTTEFIQRYDITTAGGMLNPIIGGHIFEMRNYQLKHLLVILHTEVKDKTAAVLDEIVDFCWQSLYEGDAMGKLLAICCLAKVVDLFCTSTVGAVAVFRQFVDILVSEDVCVFLNTHYTIRLDIASSDGKKTSTLMQLMQDSATSLIKSLCGAIAPPELLKAMKELTLSNNSKPSLWLVMLLSKINEQAHKPQLLVPLIAIFILHLHEDISMVSTTLMDVVREIDACIVPWRCNVVQGGAVDAFFGILAVADKNGLDMDTTWMAKACVKHIHSCVVSNHMDLRDVEPYLPLVVKLFLRSSPFDILSNSLKQGANGESHMCRFNQSHLFQNDSYAINTDDSSSNGKRTRQTQSTLHNGLIGPEEKRRELELKRYQKGAAVILDILDRALDHVIPDETGIRHITDILANVWYIKNAHISRLLQSCLFKLCFLLKKQFANTGRPLSNANLTPKVGSLDGNQNKDRKTTGCGGSNDLGCSVADGQNDSDVMETYTYLEHFPKWLISIVVEEVKAAKNVPPQKLEPEEQDELSSMICRYLDTTAITYVESPNSAPISSRNTPTGSLAAFSRMASSTFPENNSEGKTDSDSEIGSGFSTALRSLLTMLKALSDDAELMLQVLTDVLPAFLGTLQHSLEHVPDVEFFTSGKLRVHSTLYVLPADSCHFAESDKDYDKDGSKRVDQLLAFLLYILPIVGGTIKQEILKVTRMFTLALPHPYNKKILKLATEVIGADTCNSMDIDGTESNSLMNKTPRSPCLRKMRNTERMKTKRKEDSPVGRNANRKGGRVKDKRTKDSNSRVKQESQDSEETSDCIDDIQEGFKTTTNGIRFISVEGSSKETVKWADLKNWIKGSGKSYPKHLLEKGESKEVSVTLIPMESNMTLNVYTRIAFAELLQSLKLLYNECRQKDAINLEIIYAIRNLAHHDTLWEEYYEAMLDCIEASGYEGSSIKNQLIVYISCVSEKNSAFMDAYEELKVPSDLFSIMKYVLSSEISCNRDNGLYIPLYLDVIFTCALDDWGLSVTDNYPTLPALVYRDVKPSLRQIDLICRDEFEDSFKPGVLLLKEFKNMETTSNTKDIADDAKKPLSFELVDADLTNINCLLQRIHQYYVVYFDRIANTANFKECLRKLWHGDREFATKVWASVFPQFYDTLTKFQQEDIGNTVCRYLCREEHLYNRSGICQAILTGAIQCYPPIHIPPEVLKYLAVTFGLWYEVAYHLEKQILSQPLEITRMATVLSDIYERLNMNDMSIGAYRTWVITQETRLALCFLQHAKWKQAQREFNSVMESLALTGQTAEAVSSFDESKIWYSGWVNASKQLGEWDLLRDVSFVSGDKKLFLQASTTLQDWGDIVPEDGLNDISMIFALDDAECKIDKVYQQLHTDLLPLKELDNDITHKFIVNSALKAEKCIGDGKTKVLESWLLLPKGLSEAHMVPMQVHQRFVEVEEGMKYLTDVMRGVERGKIPESAPILSKWRKRMPRPDDMPSVWNSMLSWRTFMFSSVRNMLINAPTISSEAKLKATINLQDLQWTMTKFASVTRKCHQLPLVASVILNKVQKFHKSILDQSNVVTEDCFLIMIERIKQYLDASVNTNDVLKGVLGVDLNLLPSAGCESLKSHVTRLIADVTNRKAPFDPNKRTNNSDNDIVCKYMLDALKLEPMISKNWISWARYNDKRIDRAAATQGRTGDGNFQSELYESAILGYLTAVSIRPHNHWLLLGRVLTLLNELKGVIKTGTASDAFKKYCERIPASVWLLWLPQLIFAVNRGENVDLQHVLQLLMYRLPQQVFYALRCEYFAQNSTGDSDNGTDNTQPGTMKRLLSSLIASNPSVGTMLESFTATVTHLGRPDFVDEVLCTAETIFEECLDLPFNEKMPPQMLNFLTMKISHRSSIGNDGENETYITQMMKDFDGTNGTTTCGESMNRLLKWISKLREISKMAHADKLQQQINHMKMHQFCQNLQMLNLELQLPTLQPSISLLNPKQRHCLGECVGVVSLLPEVKKRQRGMHILKSISILAQNGQVYVYAVQPLSLARQKSDQHISQMFNVFNHYALKFNETRRRDVMIPTTRVVSLDPYLCLYEDDAHGETLSTIYEESTSYKNLVKEMPDMKSYIHSHPSMCHETNMLLLILHKMMMEIGVTQHLLQRWQQFNPDCKEELSFTRVYQLFKEKQYPWFTTWYKKTHQDVLMEAYSQICALIPDDLLLRHAMKRFDSYQDFMTMKRRLTSNYAIQALLGLMFVTPYAIPCKISLNFYNGQVKHLDFRLNYSREIFVEYSKLRVFRFTRNIKTMIGPVCRMGVMPAVMYALCDAIHTYKVDILGTLGAILNNDFTVMQSATEAQREKPETQSSQTSSQQHSQRSNSGSRPSTPVMVPKRDANPLDEYIGRVLNYCSYLRSPADQEQCSMPINNIICCIIDASADSGTLGKLKTSYQPWF</sequence>
<dbReference type="PROSITE" id="PS51189">
    <property type="entry name" value="FAT"/>
    <property type="match status" value="1"/>
</dbReference>
<feature type="compositionally biased region" description="Polar residues" evidence="1">
    <location>
        <begin position="2393"/>
        <end position="2403"/>
    </location>
</feature>
<feature type="compositionally biased region" description="Basic and acidic residues" evidence="1">
    <location>
        <begin position="939"/>
        <end position="949"/>
    </location>
</feature>
<dbReference type="InterPro" id="IPR003151">
    <property type="entry name" value="PIK-rel_kinase_FAT"/>
</dbReference>
<dbReference type="PANTHER" id="PTHR11139:SF1">
    <property type="entry name" value="TRANSFORMATION_TRANSCRIPTION DOMAIN-ASSOCIATED PROTEIN"/>
    <property type="match status" value="1"/>
</dbReference>
<dbReference type="GO" id="GO:0005634">
    <property type="term" value="C:nucleus"/>
    <property type="evidence" value="ECO:0007669"/>
    <property type="project" value="TreeGrafter"/>
</dbReference>
<dbReference type="Pfam" id="PF02259">
    <property type="entry name" value="FAT"/>
    <property type="match status" value="1"/>
</dbReference>
<evidence type="ECO:0000313" key="4">
    <source>
        <dbReference type="EMBL" id="KAK1933363.1"/>
    </source>
</evidence>
<evidence type="ECO:0000313" key="5">
    <source>
        <dbReference type="Proteomes" id="UP001195914"/>
    </source>
</evidence>
<dbReference type="SUPFAM" id="SSF48371">
    <property type="entry name" value="ARM repeat"/>
    <property type="match status" value="2"/>
</dbReference>
<evidence type="ECO:0000259" key="3">
    <source>
        <dbReference type="PROSITE" id="PS51189"/>
    </source>
</evidence>
<feature type="compositionally biased region" description="Acidic residues" evidence="1">
    <location>
        <begin position="2455"/>
        <end position="2464"/>
    </location>
</feature>
<feature type="region of interest" description="Disordered" evidence="1">
    <location>
        <begin position="3983"/>
        <end position="4023"/>
    </location>
</feature>
<gene>
    <name evidence="4" type="ORF">X943_003317</name>
</gene>
<feature type="region of interest" description="Disordered" evidence="1">
    <location>
        <begin position="893"/>
        <end position="949"/>
    </location>
</feature>
<evidence type="ECO:0000256" key="1">
    <source>
        <dbReference type="SAM" id="MobiDB-lite"/>
    </source>
</evidence>
<feature type="domain" description="PI3K/PI4K catalytic" evidence="2">
    <location>
        <begin position="3645"/>
        <end position="4016"/>
    </location>
</feature>
<dbReference type="InterPro" id="IPR016024">
    <property type="entry name" value="ARM-type_fold"/>
</dbReference>